<comment type="caution">
    <text evidence="1">The sequence shown here is derived from an EMBL/GenBank/DDBJ whole genome shotgun (WGS) entry which is preliminary data.</text>
</comment>
<accession>A0A5M6CFU6</accession>
<dbReference type="RefSeq" id="WP_150014001.1">
    <property type="nucleotide sequence ID" value="NZ_VWSG01000011.1"/>
</dbReference>
<name>A0A5M6CFU6_9FLAO</name>
<evidence type="ECO:0000313" key="2">
    <source>
        <dbReference type="Proteomes" id="UP000325141"/>
    </source>
</evidence>
<organism evidence="1 2">
    <name type="scientific">Paenimyroides baculatum</name>
    <dbReference type="NCBI Taxonomy" id="2608000"/>
    <lineage>
        <taxon>Bacteria</taxon>
        <taxon>Pseudomonadati</taxon>
        <taxon>Bacteroidota</taxon>
        <taxon>Flavobacteriia</taxon>
        <taxon>Flavobacteriales</taxon>
        <taxon>Flavobacteriaceae</taxon>
        <taxon>Paenimyroides</taxon>
    </lineage>
</organism>
<gene>
    <name evidence="1" type="ORF">F0460_13180</name>
</gene>
<proteinExistence type="predicted"/>
<dbReference type="EMBL" id="VWSG01000011">
    <property type="protein sequence ID" value="KAA5532792.1"/>
    <property type="molecule type" value="Genomic_DNA"/>
</dbReference>
<dbReference type="AlphaFoldDB" id="A0A5M6CFU6"/>
<sequence>MDRNNFEFPYSKADHFTDEISSKFVAFLEDYLTKNLNTIGFNFNSRPEFLNFIEERTYNIARINDPEEIIFYLRSYNDDKDIYIGGYKRGYLKQIKEIPYTTELTYTLKPFPLETDQ</sequence>
<protein>
    <submittedName>
        <fullName evidence="1">Uncharacterized protein</fullName>
    </submittedName>
</protein>
<evidence type="ECO:0000313" key="1">
    <source>
        <dbReference type="EMBL" id="KAA5532792.1"/>
    </source>
</evidence>
<dbReference type="Proteomes" id="UP000325141">
    <property type="component" value="Unassembled WGS sequence"/>
</dbReference>
<reference evidence="1 2" key="1">
    <citation type="submission" date="2019-09" db="EMBL/GenBank/DDBJ databases">
        <title>Genome sequence and assembly of Flavobacterium sp.</title>
        <authorList>
            <person name="Chhetri G."/>
        </authorList>
    </citation>
    <scope>NUCLEOTIDE SEQUENCE [LARGE SCALE GENOMIC DNA]</scope>
    <source>
        <strain evidence="1 2">SNL9</strain>
    </source>
</reference>
<keyword evidence="2" id="KW-1185">Reference proteome</keyword>